<evidence type="ECO:0000313" key="2">
    <source>
        <dbReference type="Proteomes" id="UP000070457"/>
    </source>
</evidence>
<comment type="caution">
    <text evidence="1">The sequence shown here is derived from an EMBL/GenBank/DDBJ whole genome shotgun (WGS) entry which is preliminary data.</text>
</comment>
<proteinExistence type="predicted"/>
<dbReference type="SUPFAM" id="SSF53187">
    <property type="entry name" value="Zn-dependent exopeptidases"/>
    <property type="match status" value="1"/>
</dbReference>
<dbReference type="EMBL" id="JYNZ01000004">
    <property type="protein sequence ID" value="KXK26165.1"/>
    <property type="molecule type" value="Genomic_DNA"/>
</dbReference>
<sequence>MLGKRIATRAWQNDRAELEGVINTTLASLCAFNTTMVNGPDFAGILDYYTGLMTAAGVRDMSFARVPCEFADREAMIIYPDTFKSEVDAAVGNYHAKNNETVRINHPVVHFHLDAYPLSRSASSLSTLSTHHDRKKGLVYARGANDMKGQAGLGPLLALLLQDQGYLPPVFMVTTDEEIGGSFGGDRLYRSLYSTMANIDWERPEELPDALSAASAAILM</sequence>
<dbReference type="InterPro" id="IPR002933">
    <property type="entry name" value="Peptidase_M20"/>
</dbReference>
<dbReference type="AlphaFoldDB" id="A0A136LWZ1"/>
<reference evidence="1 2" key="1">
    <citation type="submission" date="2015-02" db="EMBL/GenBank/DDBJ databases">
        <title>Improved understanding of the partial-nitritation anammox process through 23 genomes representing the majority of the microbial community.</title>
        <authorList>
            <person name="Speth D.R."/>
            <person name="In T Zandt M."/>
            <person name="Guerrero Cruz S."/>
            <person name="Jetten M.S."/>
            <person name="Dutilh B.E."/>
        </authorList>
    </citation>
    <scope>NUCLEOTIDE SEQUENCE [LARGE SCALE GENOMIC DNA]</scope>
    <source>
        <strain evidence="1">OLB20</strain>
    </source>
</reference>
<organism evidence="1 2">
    <name type="scientific">candidate division WS6 bacterium OLB20</name>
    <dbReference type="NCBI Taxonomy" id="1617426"/>
    <lineage>
        <taxon>Bacteria</taxon>
        <taxon>Candidatus Dojkabacteria</taxon>
    </lineage>
</organism>
<gene>
    <name evidence="1" type="ORF">TR69_WS6001001160</name>
</gene>
<accession>A0A136LWZ1</accession>
<protein>
    <submittedName>
        <fullName evidence="1">Succinyl-diaminopimelate desuccinylase</fullName>
    </submittedName>
</protein>
<name>A0A136LWZ1_9BACT</name>
<dbReference type="Pfam" id="PF01546">
    <property type="entry name" value="Peptidase_M20"/>
    <property type="match status" value="1"/>
</dbReference>
<dbReference type="Gene3D" id="3.40.630.10">
    <property type="entry name" value="Zn peptidases"/>
    <property type="match status" value="1"/>
</dbReference>
<evidence type="ECO:0000313" key="1">
    <source>
        <dbReference type="EMBL" id="KXK26165.1"/>
    </source>
</evidence>
<dbReference type="Proteomes" id="UP000070457">
    <property type="component" value="Unassembled WGS sequence"/>
</dbReference>
<dbReference type="STRING" id="1617426.TR69_WS6001001160"/>
<dbReference type="GO" id="GO:0016787">
    <property type="term" value="F:hydrolase activity"/>
    <property type="evidence" value="ECO:0007669"/>
    <property type="project" value="InterPro"/>
</dbReference>